<sequence length="103" mass="11279">MNEWIEIQPEEGWASFARADELSDALWEGVSERKGKWHYMNLFAGNSVWESSSDGSAIWMCYADGADGKPGNGSLIELKINAGAAVEYAAPILRRFGLALPAK</sequence>
<organism evidence="1 2">
    <name type="scientific">Pseudoxanthomonas sacheonensis</name>
    <dbReference type="NCBI Taxonomy" id="443615"/>
    <lineage>
        <taxon>Bacteria</taxon>
        <taxon>Pseudomonadati</taxon>
        <taxon>Pseudomonadota</taxon>
        <taxon>Gammaproteobacteria</taxon>
        <taxon>Lysobacterales</taxon>
        <taxon>Lysobacteraceae</taxon>
        <taxon>Pseudoxanthomonas</taxon>
    </lineage>
</organism>
<gene>
    <name evidence="1" type="ORF">J2W94_001465</name>
</gene>
<dbReference type="RefSeq" id="WP_310091720.1">
    <property type="nucleotide sequence ID" value="NZ_JAVDTT010000002.1"/>
</dbReference>
<keyword evidence="2" id="KW-1185">Reference proteome</keyword>
<name>A0ABU1RQY0_9GAMM</name>
<proteinExistence type="predicted"/>
<dbReference type="Proteomes" id="UP001254759">
    <property type="component" value="Unassembled WGS sequence"/>
</dbReference>
<protein>
    <recommendedName>
        <fullName evidence="3">Immunity protein 53</fullName>
    </recommendedName>
</protein>
<accession>A0ABU1RQY0</accession>
<reference evidence="1 2" key="1">
    <citation type="submission" date="2023-07" db="EMBL/GenBank/DDBJ databases">
        <title>Sorghum-associated microbial communities from plants grown in Nebraska, USA.</title>
        <authorList>
            <person name="Schachtman D."/>
        </authorList>
    </citation>
    <scope>NUCLEOTIDE SEQUENCE [LARGE SCALE GENOMIC DNA]</scope>
    <source>
        <strain evidence="1 2">BE107</strain>
    </source>
</reference>
<evidence type="ECO:0000313" key="2">
    <source>
        <dbReference type="Proteomes" id="UP001254759"/>
    </source>
</evidence>
<comment type="caution">
    <text evidence="1">The sequence shown here is derived from an EMBL/GenBank/DDBJ whole genome shotgun (WGS) entry which is preliminary data.</text>
</comment>
<dbReference type="EMBL" id="JAVDTT010000002">
    <property type="protein sequence ID" value="MDR6841180.1"/>
    <property type="molecule type" value="Genomic_DNA"/>
</dbReference>
<evidence type="ECO:0000313" key="1">
    <source>
        <dbReference type="EMBL" id="MDR6841180.1"/>
    </source>
</evidence>
<evidence type="ECO:0008006" key="3">
    <source>
        <dbReference type="Google" id="ProtNLM"/>
    </source>
</evidence>